<sequence length="74" mass="8593">MRKRGWTQARTRQVESQPGTVGYMIKKYFELEPLARGKQWILEGSTVYNMEAVKESFSQLIGLLEEKEMEPGII</sequence>
<dbReference type="EMBL" id="JAINUG010000047">
    <property type="protein sequence ID" value="KAJ8405539.1"/>
    <property type="molecule type" value="Genomic_DNA"/>
</dbReference>
<organism evidence="1 2">
    <name type="scientific">Aldrovandia affinis</name>
    <dbReference type="NCBI Taxonomy" id="143900"/>
    <lineage>
        <taxon>Eukaryota</taxon>
        <taxon>Metazoa</taxon>
        <taxon>Chordata</taxon>
        <taxon>Craniata</taxon>
        <taxon>Vertebrata</taxon>
        <taxon>Euteleostomi</taxon>
        <taxon>Actinopterygii</taxon>
        <taxon>Neopterygii</taxon>
        <taxon>Teleostei</taxon>
        <taxon>Notacanthiformes</taxon>
        <taxon>Halosauridae</taxon>
        <taxon>Aldrovandia</taxon>
    </lineage>
</organism>
<gene>
    <name evidence="1" type="ORF">AAFF_G00315190</name>
</gene>
<reference evidence="1" key="1">
    <citation type="journal article" date="2023" name="Science">
        <title>Genome structures resolve the early diversification of teleost fishes.</title>
        <authorList>
            <person name="Parey E."/>
            <person name="Louis A."/>
            <person name="Montfort J."/>
            <person name="Bouchez O."/>
            <person name="Roques C."/>
            <person name="Iampietro C."/>
            <person name="Lluch J."/>
            <person name="Castinel A."/>
            <person name="Donnadieu C."/>
            <person name="Desvignes T."/>
            <person name="Floi Bucao C."/>
            <person name="Jouanno E."/>
            <person name="Wen M."/>
            <person name="Mejri S."/>
            <person name="Dirks R."/>
            <person name="Jansen H."/>
            <person name="Henkel C."/>
            <person name="Chen W.J."/>
            <person name="Zahm M."/>
            <person name="Cabau C."/>
            <person name="Klopp C."/>
            <person name="Thompson A.W."/>
            <person name="Robinson-Rechavi M."/>
            <person name="Braasch I."/>
            <person name="Lecointre G."/>
            <person name="Bobe J."/>
            <person name="Postlethwait J.H."/>
            <person name="Berthelot C."/>
            <person name="Roest Crollius H."/>
            <person name="Guiguen Y."/>
        </authorList>
    </citation>
    <scope>NUCLEOTIDE SEQUENCE</scope>
    <source>
        <strain evidence="1">NC1722</strain>
    </source>
</reference>
<dbReference type="Proteomes" id="UP001221898">
    <property type="component" value="Unassembled WGS sequence"/>
</dbReference>
<protein>
    <submittedName>
        <fullName evidence="1">Uncharacterized protein</fullName>
    </submittedName>
</protein>
<name>A0AAD7WRC7_9TELE</name>
<evidence type="ECO:0000313" key="2">
    <source>
        <dbReference type="Proteomes" id="UP001221898"/>
    </source>
</evidence>
<accession>A0AAD7WRC7</accession>
<comment type="caution">
    <text evidence="1">The sequence shown here is derived from an EMBL/GenBank/DDBJ whole genome shotgun (WGS) entry which is preliminary data.</text>
</comment>
<proteinExistence type="predicted"/>
<dbReference type="AlphaFoldDB" id="A0AAD7WRC7"/>
<evidence type="ECO:0000313" key="1">
    <source>
        <dbReference type="EMBL" id="KAJ8405539.1"/>
    </source>
</evidence>
<keyword evidence="2" id="KW-1185">Reference proteome</keyword>